<evidence type="ECO:0000256" key="3">
    <source>
        <dbReference type="ARBA" id="ARBA00012068"/>
    </source>
</evidence>
<dbReference type="Gene3D" id="1.10.3660.10">
    <property type="entry name" value="6-phosphogluconate dehydrogenase C-terminal like domain"/>
    <property type="match status" value="1"/>
</dbReference>
<dbReference type="AlphaFoldDB" id="A0A142KEF4"/>
<dbReference type="EMBL" id="CP015970">
    <property type="protein sequence ID" value="AOZ45985.1"/>
    <property type="molecule type" value="Genomic_DNA"/>
</dbReference>
<dbReference type="GO" id="GO:0006571">
    <property type="term" value="P:tyrosine biosynthetic process"/>
    <property type="evidence" value="ECO:0007669"/>
    <property type="project" value="UniProtKB-UniPathway"/>
</dbReference>
<feature type="domain" description="ACT" evidence="11">
    <location>
        <begin position="297"/>
        <end position="364"/>
    </location>
</feature>
<dbReference type="GO" id="GO:0008977">
    <property type="term" value="F:prephenate dehydrogenase (NAD+) activity"/>
    <property type="evidence" value="ECO:0007669"/>
    <property type="project" value="UniProtKB-EC"/>
</dbReference>
<evidence type="ECO:0000313" key="15">
    <source>
        <dbReference type="Proteomes" id="UP000178666"/>
    </source>
</evidence>
<dbReference type="InterPro" id="IPR008927">
    <property type="entry name" value="6-PGluconate_DH-like_C_sf"/>
</dbReference>
<dbReference type="SUPFAM" id="SSF48179">
    <property type="entry name" value="6-phosphogluconate dehydrogenase C-terminal domain-like"/>
    <property type="match status" value="1"/>
</dbReference>
<dbReference type="PROSITE" id="PS51176">
    <property type="entry name" value="PDH_ADH"/>
    <property type="match status" value="1"/>
</dbReference>
<dbReference type="InterPro" id="IPR045865">
    <property type="entry name" value="ACT-like_dom_sf"/>
</dbReference>
<dbReference type="Gene3D" id="3.40.50.720">
    <property type="entry name" value="NAD(P)-binding Rossmann-like Domain"/>
    <property type="match status" value="1"/>
</dbReference>
<dbReference type="NCBIfam" id="NF005111">
    <property type="entry name" value="PRK06545.2-3"/>
    <property type="match status" value="1"/>
</dbReference>
<dbReference type="OMA" id="MWRDICL"/>
<comment type="pathway">
    <text evidence="1">Amino-acid biosynthesis; L-tyrosine biosynthesis; (4-hydroxyphenyl)pyruvate from prephenate (NAD(+) route): step 1/1.</text>
</comment>
<keyword evidence="8" id="KW-0028">Amino-acid biosynthesis</keyword>
<dbReference type="EC" id="1.3.1.12" evidence="3"/>
<dbReference type="Pfam" id="PF20463">
    <property type="entry name" value="PDH_C"/>
    <property type="match status" value="1"/>
</dbReference>
<dbReference type="Proteomes" id="UP000178666">
    <property type="component" value="Chromosome"/>
</dbReference>
<comment type="catalytic activity">
    <reaction evidence="9">
        <text>prephenate + NAD(+) = 3-(4-hydroxyphenyl)pyruvate + CO2 + NADH</text>
        <dbReference type="Rhea" id="RHEA:13869"/>
        <dbReference type="ChEBI" id="CHEBI:16526"/>
        <dbReference type="ChEBI" id="CHEBI:29934"/>
        <dbReference type="ChEBI" id="CHEBI:36242"/>
        <dbReference type="ChEBI" id="CHEBI:57540"/>
        <dbReference type="ChEBI" id="CHEBI:57945"/>
        <dbReference type="EC" id="1.3.1.12"/>
    </reaction>
</comment>
<evidence type="ECO:0000313" key="12">
    <source>
        <dbReference type="EMBL" id="AMS04492.1"/>
    </source>
</evidence>
<dbReference type="EMBL" id="CP014352">
    <property type="protein sequence ID" value="AMS04492.1"/>
    <property type="molecule type" value="Genomic_DNA"/>
</dbReference>
<comment type="similarity">
    <text evidence="2">Belongs to the prephenate/arogenate dehydrogenase family.</text>
</comment>
<evidence type="ECO:0000256" key="8">
    <source>
        <dbReference type="ARBA" id="ARBA00023141"/>
    </source>
</evidence>
<evidence type="ECO:0000256" key="2">
    <source>
        <dbReference type="ARBA" id="ARBA00007964"/>
    </source>
</evidence>
<dbReference type="InterPro" id="IPR003099">
    <property type="entry name" value="Prephen_DH"/>
</dbReference>
<dbReference type="RefSeq" id="WP_015070457.1">
    <property type="nucleotide sequence ID" value="NZ_CP013126.1"/>
</dbReference>
<dbReference type="PANTHER" id="PTHR21363">
    <property type="entry name" value="PREPHENATE DEHYDROGENASE"/>
    <property type="match status" value="1"/>
</dbReference>
<proteinExistence type="inferred from homology"/>
<keyword evidence="5" id="KW-0827">Tyrosine biosynthesis</keyword>
<keyword evidence="7" id="KW-0520">NAD</keyword>
<accession>A0A142KEF4</accession>
<dbReference type="InterPro" id="IPR036291">
    <property type="entry name" value="NAD(P)-bd_dom_sf"/>
</dbReference>
<gene>
    <name evidence="13" type="ORF">A8L58_03805</name>
    <name evidence="12" type="ORF">AXH35_02340</name>
</gene>
<reference evidence="13 15" key="1">
    <citation type="journal article" date="2016" name="Plant Dis.">
        <title>Improved production of propionic acid using genome shuffling.</title>
        <authorList>
            <person name="Luna-Flores C.H."/>
            <person name="Palfreyman R.W."/>
            <person name="Kromer J.O."/>
            <person name="Nielsen L.K."/>
            <person name="Marcellin E."/>
        </authorList>
    </citation>
    <scope>NUCLEOTIDE SEQUENCE [LARGE SCALE GENOMIC DNA]</scope>
    <source>
        <strain evidence="13 15">F3E8</strain>
    </source>
</reference>
<dbReference type="SUPFAM" id="SSF51735">
    <property type="entry name" value="NAD(P)-binding Rossmann-fold domains"/>
    <property type="match status" value="1"/>
</dbReference>
<dbReference type="Proteomes" id="UP000075221">
    <property type="component" value="Chromosome"/>
</dbReference>
<evidence type="ECO:0000259" key="11">
    <source>
        <dbReference type="PROSITE" id="PS51671"/>
    </source>
</evidence>
<dbReference type="InterPro" id="IPR046825">
    <property type="entry name" value="PDH_C"/>
</dbReference>
<protein>
    <recommendedName>
        <fullName evidence="4">Prephenate dehydrogenase</fullName>
        <ecNumber evidence="3">1.3.1.12</ecNumber>
    </recommendedName>
</protein>
<dbReference type="SUPFAM" id="SSF55021">
    <property type="entry name" value="ACT-like"/>
    <property type="match status" value="1"/>
</dbReference>
<dbReference type="GO" id="GO:0004665">
    <property type="term" value="F:prephenate dehydrogenase (NADP+) activity"/>
    <property type="evidence" value="ECO:0007669"/>
    <property type="project" value="InterPro"/>
</dbReference>
<reference evidence="12 14" key="2">
    <citation type="submission" date="2016-02" db="EMBL/GenBank/DDBJ databases">
        <title>Complete Genome Sequence of Propionibacterium acidipropionici ATCC 55737.</title>
        <authorList>
            <person name="Luna Flores C.H."/>
            <person name="Nielsen L.K."/>
            <person name="Marcellin E."/>
        </authorList>
    </citation>
    <scope>NUCLEOTIDE SEQUENCE [LARGE SCALE GENOMIC DNA]</scope>
    <source>
        <strain evidence="12 14">ATCC 55737</strain>
    </source>
</reference>
<evidence type="ECO:0000256" key="9">
    <source>
        <dbReference type="ARBA" id="ARBA00049260"/>
    </source>
</evidence>
<evidence type="ECO:0000259" key="10">
    <source>
        <dbReference type="PROSITE" id="PS51176"/>
    </source>
</evidence>
<dbReference type="Pfam" id="PF02153">
    <property type="entry name" value="PDH_N"/>
    <property type="match status" value="1"/>
</dbReference>
<keyword evidence="15" id="KW-1185">Reference proteome</keyword>
<dbReference type="InterPro" id="IPR002912">
    <property type="entry name" value="ACT_dom"/>
</dbReference>
<evidence type="ECO:0000256" key="6">
    <source>
        <dbReference type="ARBA" id="ARBA00023002"/>
    </source>
</evidence>
<keyword evidence="8" id="KW-0057">Aromatic amino acid biosynthesis</keyword>
<evidence type="ECO:0000313" key="13">
    <source>
        <dbReference type="EMBL" id="AOZ45985.1"/>
    </source>
</evidence>
<dbReference type="InterPro" id="IPR046826">
    <property type="entry name" value="PDH_N"/>
</dbReference>
<name>A0A142KEF4_9ACTN</name>
<evidence type="ECO:0000256" key="1">
    <source>
        <dbReference type="ARBA" id="ARBA00005067"/>
    </source>
</evidence>
<feature type="domain" description="Prephenate/arogenate dehydrogenase" evidence="10">
    <location>
        <begin position="16"/>
        <end position="295"/>
    </location>
</feature>
<keyword evidence="6" id="KW-0560">Oxidoreductase</keyword>
<dbReference type="OrthoDB" id="9802008at2"/>
<dbReference type="GeneID" id="88085888"/>
<dbReference type="PANTHER" id="PTHR21363:SF0">
    <property type="entry name" value="PREPHENATE DEHYDROGENASE [NADP(+)]"/>
    <property type="match status" value="1"/>
</dbReference>
<dbReference type="NCBIfam" id="NF005110">
    <property type="entry name" value="PRK06545.2-2"/>
    <property type="match status" value="1"/>
</dbReference>
<dbReference type="GO" id="GO:0070403">
    <property type="term" value="F:NAD+ binding"/>
    <property type="evidence" value="ECO:0007669"/>
    <property type="project" value="InterPro"/>
</dbReference>
<evidence type="ECO:0000313" key="14">
    <source>
        <dbReference type="Proteomes" id="UP000075221"/>
    </source>
</evidence>
<evidence type="ECO:0000256" key="7">
    <source>
        <dbReference type="ARBA" id="ARBA00023027"/>
    </source>
</evidence>
<evidence type="ECO:0000256" key="5">
    <source>
        <dbReference type="ARBA" id="ARBA00022498"/>
    </source>
</evidence>
<dbReference type="KEGG" id="aaci:ASQ49_12815"/>
<dbReference type="PROSITE" id="PS51671">
    <property type="entry name" value="ACT"/>
    <property type="match status" value="1"/>
</dbReference>
<sequence>MTPPPPADPRDLDRLGPVLIVGAGLIGASIGCALTSQGVEVHLSDLSPANAIVASSRGAGALEQLAPSTYRLVIVATPPTAVAAIVADRLRRHPNAVVTDVASVKESVLEELEATGADLSRYVGSHPMSGTQFTGPITAAPELFVDRTWVVTPRPDNSPTTVERVRRLARVCGARVVTLGAHEHDTAVAEVSHLPHLMSILTGANLRHAEPAHLALAGGGIRDVTRVARSQTGMWRQILTANRTAVRHQLEGVREDLDTLLGVLDDPDELEDFLKMGRTGARSLGGKHGREVTDTVSVIVEIPDSPGALARLFADVEHAGVNVEDLSVEHDRSRDAGFLSIDVEPGRAGDLRAWMKDHGWGLRS</sequence>
<dbReference type="InterPro" id="IPR050812">
    <property type="entry name" value="Preph/Arog_dehydrog"/>
</dbReference>
<organism evidence="12 14">
    <name type="scientific">Acidipropionibacterium acidipropionici</name>
    <dbReference type="NCBI Taxonomy" id="1748"/>
    <lineage>
        <taxon>Bacteria</taxon>
        <taxon>Bacillati</taxon>
        <taxon>Actinomycetota</taxon>
        <taxon>Actinomycetes</taxon>
        <taxon>Propionibacteriales</taxon>
        <taxon>Propionibacteriaceae</taxon>
        <taxon>Acidipropionibacterium</taxon>
    </lineage>
</organism>
<evidence type="ECO:0000256" key="4">
    <source>
        <dbReference type="ARBA" id="ARBA00016891"/>
    </source>
</evidence>